<keyword evidence="7 10" id="KW-1133">Transmembrane helix</keyword>
<feature type="domain" description="Cytochrome c assembly protein" evidence="11">
    <location>
        <begin position="89"/>
        <end position="296"/>
    </location>
</feature>
<dbReference type="Pfam" id="PF01578">
    <property type="entry name" value="Cytochrom_C_asm"/>
    <property type="match status" value="1"/>
</dbReference>
<comment type="function">
    <text evidence="9">Required for the biogenesis of c-type cytochromes. Possible subunit of a heme lyase.</text>
</comment>
<feature type="transmembrane region" description="Helical" evidence="10">
    <location>
        <begin position="96"/>
        <end position="113"/>
    </location>
</feature>
<protein>
    <submittedName>
        <fullName evidence="13">Heme lyase CcmF/NrfE family subunit</fullName>
    </submittedName>
</protein>
<organism evidence="13 14">
    <name type="scientific">Psychromonas arctica</name>
    <dbReference type="NCBI Taxonomy" id="168275"/>
    <lineage>
        <taxon>Bacteria</taxon>
        <taxon>Pseudomonadati</taxon>
        <taxon>Pseudomonadota</taxon>
        <taxon>Gammaproteobacteria</taxon>
        <taxon>Alteromonadales</taxon>
        <taxon>Psychromonadaceae</taxon>
        <taxon>Psychromonas</taxon>
    </lineage>
</organism>
<keyword evidence="4" id="KW-0997">Cell inner membrane</keyword>
<evidence type="ECO:0000256" key="5">
    <source>
        <dbReference type="ARBA" id="ARBA00022692"/>
    </source>
</evidence>
<evidence type="ECO:0000256" key="7">
    <source>
        <dbReference type="ARBA" id="ARBA00022989"/>
    </source>
</evidence>
<feature type="transmembrane region" description="Helical" evidence="10">
    <location>
        <begin position="353"/>
        <end position="375"/>
    </location>
</feature>
<evidence type="ECO:0000313" key="13">
    <source>
        <dbReference type="EMBL" id="MEL0657975.1"/>
    </source>
</evidence>
<keyword evidence="5 10" id="KW-0812">Transmembrane</keyword>
<accession>A0ABU9H7W7</accession>
<dbReference type="PANTHER" id="PTHR43653">
    <property type="entry name" value="CYTOCHROME C ASSEMBLY PROTEIN-RELATED"/>
    <property type="match status" value="1"/>
</dbReference>
<dbReference type="NCBIfam" id="TIGR00353">
    <property type="entry name" value="nrfE"/>
    <property type="match status" value="1"/>
</dbReference>
<keyword evidence="14" id="KW-1185">Reference proteome</keyword>
<evidence type="ECO:0000256" key="3">
    <source>
        <dbReference type="ARBA" id="ARBA00022475"/>
    </source>
</evidence>
<dbReference type="Pfam" id="PF16327">
    <property type="entry name" value="CcmF_C"/>
    <property type="match status" value="1"/>
</dbReference>
<evidence type="ECO:0000256" key="1">
    <source>
        <dbReference type="ARBA" id="ARBA00004429"/>
    </source>
</evidence>
<feature type="transmembrane region" description="Helical" evidence="10">
    <location>
        <begin position="6"/>
        <end position="26"/>
    </location>
</feature>
<dbReference type="PRINTS" id="PR01411">
    <property type="entry name" value="CCMFBIOGNSIS"/>
</dbReference>
<keyword evidence="8 10" id="KW-0472">Membrane</keyword>
<dbReference type="GO" id="GO:0016829">
    <property type="term" value="F:lyase activity"/>
    <property type="evidence" value="ECO:0007669"/>
    <property type="project" value="UniProtKB-KW"/>
</dbReference>
<evidence type="ECO:0000256" key="4">
    <source>
        <dbReference type="ARBA" id="ARBA00022519"/>
    </source>
</evidence>
<feature type="transmembrane region" description="Helical" evidence="10">
    <location>
        <begin position="38"/>
        <end position="62"/>
    </location>
</feature>
<feature type="transmembrane region" description="Helical" evidence="10">
    <location>
        <begin position="395"/>
        <end position="414"/>
    </location>
</feature>
<dbReference type="InterPro" id="IPR003568">
    <property type="entry name" value="Cyt_c_biogenesis_CcmF"/>
</dbReference>
<comment type="similarity">
    <text evidence="2">Belongs to the CcmF/CycK/Ccl1/NrfE/CcsA family.</text>
</comment>
<keyword evidence="13" id="KW-0456">Lyase</keyword>
<evidence type="ECO:0000259" key="12">
    <source>
        <dbReference type="Pfam" id="PF16327"/>
    </source>
</evidence>
<evidence type="ECO:0000256" key="8">
    <source>
        <dbReference type="ARBA" id="ARBA00023136"/>
    </source>
</evidence>
<feature type="transmembrane region" description="Helical" evidence="10">
    <location>
        <begin position="210"/>
        <end position="230"/>
    </location>
</feature>
<feature type="transmembrane region" description="Helical" evidence="10">
    <location>
        <begin position="492"/>
        <end position="510"/>
    </location>
</feature>
<feature type="transmembrane region" description="Helical" evidence="10">
    <location>
        <begin position="426"/>
        <end position="444"/>
    </location>
</feature>
<gene>
    <name evidence="13" type="ORF">V6255_02385</name>
</gene>
<feature type="transmembrane region" description="Helical" evidence="10">
    <location>
        <begin position="616"/>
        <end position="636"/>
    </location>
</feature>
<dbReference type="InterPro" id="IPR002541">
    <property type="entry name" value="Cyt_c_assembly"/>
</dbReference>
<comment type="subcellular location">
    <subcellularLocation>
        <location evidence="1">Cell inner membrane</location>
        <topology evidence="1">Multi-pass membrane protein</topology>
    </subcellularLocation>
</comment>
<dbReference type="PRINTS" id="PR01410">
    <property type="entry name" value="CCBIOGENESIS"/>
</dbReference>
<dbReference type="NCBIfam" id="NF007691">
    <property type="entry name" value="PRK10369.1"/>
    <property type="match status" value="1"/>
</dbReference>
<dbReference type="InterPro" id="IPR003567">
    <property type="entry name" value="Cyt_c_biogenesis"/>
</dbReference>
<feature type="transmembrane region" description="Helical" evidence="10">
    <location>
        <begin position="250"/>
        <end position="266"/>
    </location>
</feature>
<feature type="transmembrane region" description="Helical" evidence="10">
    <location>
        <begin position="312"/>
        <end position="332"/>
    </location>
</feature>
<dbReference type="RefSeq" id="WP_341626707.1">
    <property type="nucleotide sequence ID" value="NZ_JBAKBA010000003.1"/>
</dbReference>
<keyword evidence="6" id="KW-0201">Cytochrome c-type biogenesis</keyword>
<reference evidence="13 14" key="1">
    <citation type="submission" date="2024-02" db="EMBL/GenBank/DDBJ databases">
        <title>Bacteria isolated from the canopy kelp, Nereocystis luetkeana.</title>
        <authorList>
            <person name="Pfister C.A."/>
            <person name="Younker I.T."/>
            <person name="Light S.H."/>
        </authorList>
    </citation>
    <scope>NUCLEOTIDE SEQUENCE [LARGE SCALE GENOMIC DNA]</scope>
    <source>
        <strain evidence="13 14">TI.2.07</strain>
    </source>
</reference>
<evidence type="ECO:0000256" key="10">
    <source>
        <dbReference type="SAM" id="Phobius"/>
    </source>
</evidence>
<feature type="transmembrane region" description="Helical" evidence="10">
    <location>
        <begin position="278"/>
        <end position="306"/>
    </location>
</feature>
<dbReference type="PANTHER" id="PTHR43653:SF1">
    <property type="entry name" value="CYTOCHROME C-TYPE BIOGENESIS PROTEIN CCMF"/>
    <property type="match status" value="1"/>
</dbReference>
<sequence>MLPEIGQFTLILACILSFLQMVYPLYGVQTGHQGAIRSARILTILQFIAVASSFAILAYSFLINDFTVGYIATNSNSAMPWYFRLSAVWGAHEGSLLLWVFLLAGWSIAVALMSKRLPIESVARVLAVLGLLSFGFYLFVILTSNPFERTLPYFPIDGRDLNPLLQDFGLVIHPPMLYMGYVGFSVAFAFAIAALLEGRLDSAWAKWSRPWTMAAWMFLTVGIALGSWWAYYELGWGGWWFWDPVENASFMPWLAGTALIHSLAVSEKRGVFKSWTVLLALSAFSLSLLGTFLVRSGVLVSVHAFASDPTRGLFILGFLVLVIGGSLLLYAIQASKVKSRGRYELASRESMLLINNILLIAALIVVLLGTLLPLVHKEIGLGSISIGEPFFNRMFTILIVPFALFLGVGSLFRWKRQQLNDLKKPLTLILILSVLSTVLFLFIFAPFLTWLAVLGTFLGFWIIVAVAYEIYLRSTHRHAFSKGVMKLGNSHWAMSFGHLGLAVMIIGITMTQNFSIEKDIKLAVGDHITFEHYDFHFDQVKPLNGPNYTGSVGIFTVKQDQKQIAVMHAEKRIYTVQRMPMTEAAIDAGITRDLYIAMGEQLPDGAWAVRIYYKPFIRWIWLGPLIMAFGGLLMICDRRYRSKKENGNESVPTTEKEGAQNA</sequence>
<proteinExistence type="inferred from homology"/>
<dbReference type="InterPro" id="IPR032523">
    <property type="entry name" value="CcmF_C"/>
</dbReference>
<keyword evidence="3" id="KW-1003">Cell membrane</keyword>
<dbReference type="EMBL" id="JBAKBA010000003">
    <property type="protein sequence ID" value="MEL0657975.1"/>
    <property type="molecule type" value="Genomic_DNA"/>
</dbReference>
<evidence type="ECO:0000256" key="9">
    <source>
        <dbReference type="ARBA" id="ARBA00037230"/>
    </source>
</evidence>
<feature type="transmembrane region" description="Helical" evidence="10">
    <location>
        <begin position="178"/>
        <end position="198"/>
    </location>
</feature>
<feature type="domain" description="Cytochrome c-type biogenesis protein CcmF C-terminal" evidence="12">
    <location>
        <begin position="316"/>
        <end position="638"/>
    </location>
</feature>
<evidence type="ECO:0000313" key="14">
    <source>
        <dbReference type="Proteomes" id="UP001366060"/>
    </source>
</evidence>
<evidence type="ECO:0000256" key="6">
    <source>
        <dbReference type="ARBA" id="ARBA00022748"/>
    </source>
</evidence>
<feature type="transmembrane region" description="Helical" evidence="10">
    <location>
        <begin position="125"/>
        <end position="144"/>
    </location>
</feature>
<comment type="caution">
    <text evidence="13">The sequence shown here is derived from an EMBL/GenBank/DDBJ whole genome shotgun (WGS) entry which is preliminary data.</text>
</comment>
<evidence type="ECO:0000259" key="11">
    <source>
        <dbReference type="Pfam" id="PF01578"/>
    </source>
</evidence>
<evidence type="ECO:0000256" key="2">
    <source>
        <dbReference type="ARBA" id="ARBA00009186"/>
    </source>
</evidence>
<dbReference type="Proteomes" id="UP001366060">
    <property type="component" value="Unassembled WGS sequence"/>
</dbReference>
<feature type="transmembrane region" description="Helical" evidence="10">
    <location>
        <begin position="450"/>
        <end position="471"/>
    </location>
</feature>
<name>A0ABU9H7W7_9GAMM</name>